<dbReference type="GO" id="GO:0005829">
    <property type="term" value="C:cytosol"/>
    <property type="evidence" value="ECO:0007669"/>
    <property type="project" value="TreeGrafter"/>
</dbReference>
<comment type="subcellular location">
    <subcellularLocation>
        <location evidence="1">Vacuole</location>
    </subcellularLocation>
</comment>
<sequence>MRESLKRQPSHAFARFGQALGMTLRSESEDAVNEFIPDEVPSLDRHDEQRYDAPVELTAMATSPDKSMALIAGKDLMQILKIDNIDGSVELLASLKPPSTRGDKLHHVTSAAWGSHLQQSTIAIAGKISGDVLVYRVEEFTGADRVMPIALSGHSRTVNSLDFSTVQPSLLASGSQDGSVKLWDMRIKANRAYAALLPCLEPIRDVKFARHDSSKIAAILDNGLIYIYDIRTLSSFSGRPTVPERKFTAHSGPGFSIDWHPEDDYLASGGRDRYIHVWNLASDLRSPEFSIPTPAAVTRVAWRPPSTRRGRDRHSLLSSEIAAVNLAMGDYRVHVWSLDRKFVPKYTLASHDAATTALEWRDDRSVWTASKDKSFRCNDIYQFQNVVDNLRLQALSWSPKDGSMCAALLGRSNKLPSHGVPAINIGALSHHGLSAFARSISTSSGKLSNSIEMTPSSSYLNFEALHRISPTQPSSFPSIRRRETDENGFGAGMAVGGRSPEPRSPFSIKRSFDKQITMPPGLQSMPGSEPGTPVPISNPEYSTFIPSQAIFYSDVLDGSEIASTFRLLAGQIRYDSRPKGLDPSTDDWITAMETVLDHNMKTADENGAFRTGQTWAILKMALGWELSNGNIDFIYSESGEETVIVPINDKQSSNSESDEEEYGGHANKSKDIDGEQNEETNGVVDGEGIPVPERYTTINGDMFNANEIRAASLSDRSKDNDDYQQEETRKVTGMRLRSEQTEEAVPPWNIRHLVDRALEYYVSQGDLQQAAAIALVLGDFLQLDRTRTVQWIDAYIELLHRQQEFVTAALIVKSAANEEINSIGQINADVSVSCGSCHKPLTLEKGVSSLKSGVWRCPKCARALGKCVYCHMPCLGRVTLSVGCGHFGHGDCLKKWFFDEGMNECPSGCGAVLFYR</sequence>
<dbReference type="SUPFAM" id="SSF50978">
    <property type="entry name" value="WD40 repeat-like"/>
    <property type="match status" value="1"/>
</dbReference>
<dbReference type="Proteomes" id="UP000095023">
    <property type="component" value="Unassembled WGS sequence"/>
</dbReference>
<dbReference type="GO" id="GO:0005774">
    <property type="term" value="C:vacuolar membrane"/>
    <property type="evidence" value="ECO:0007669"/>
    <property type="project" value="TreeGrafter"/>
</dbReference>
<dbReference type="GO" id="GO:0016239">
    <property type="term" value="P:positive regulation of macroautophagy"/>
    <property type="evidence" value="ECO:0007669"/>
    <property type="project" value="TreeGrafter"/>
</dbReference>
<dbReference type="InterPro" id="IPR049566">
    <property type="entry name" value="WDR59_RTC1-like_RING_Znf"/>
</dbReference>
<dbReference type="PROSITE" id="PS50294">
    <property type="entry name" value="WD_REPEATS_REGION"/>
    <property type="match status" value="2"/>
</dbReference>
<feature type="region of interest" description="Disordered" evidence="9">
    <location>
        <begin position="646"/>
        <end position="690"/>
    </location>
</feature>
<keyword evidence="5" id="KW-0677">Repeat</keyword>
<keyword evidence="7" id="KW-0862">Zinc</keyword>
<reference evidence="12" key="1">
    <citation type="submission" date="2016-02" db="EMBL/GenBank/DDBJ databases">
        <title>Comparative genomics of biotechnologically important yeasts.</title>
        <authorList>
            <consortium name="DOE Joint Genome Institute"/>
            <person name="Riley R."/>
            <person name="Haridas S."/>
            <person name="Wolfe K.H."/>
            <person name="Lopes M.R."/>
            <person name="Hittinger C.T."/>
            <person name="Goker M."/>
            <person name="Salamov A."/>
            <person name="Wisecaver J."/>
            <person name="Long T.M."/>
            <person name="Aerts A.L."/>
            <person name="Barry K."/>
            <person name="Choi C."/>
            <person name="Clum A."/>
            <person name="Coughlan A.Y."/>
            <person name="Deshpande S."/>
            <person name="Douglass A.P."/>
            <person name="Hanson S.J."/>
            <person name="Klenk H.-P."/>
            <person name="Labutti K."/>
            <person name="Lapidus A."/>
            <person name="Lindquist E."/>
            <person name="Lipzen A."/>
            <person name="Meier-Kolthoff J.P."/>
            <person name="Ohm R.A."/>
            <person name="Otillar R.P."/>
            <person name="Pangilinan J."/>
            <person name="Peng Y."/>
            <person name="Rokas A."/>
            <person name="Rosa C.A."/>
            <person name="Scheuner C."/>
            <person name="Sibirny A.A."/>
            <person name="Slot J.C."/>
            <person name="Stielow J.B."/>
            <person name="Sun H."/>
            <person name="Kurtzman C.P."/>
            <person name="Blackwell M."/>
            <person name="Jeffries T.W."/>
            <person name="Grigoriev I.V."/>
        </authorList>
    </citation>
    <scope>NUCLEOTIDE SEQUENCE [LARGE SCALE GENOMIC DNA]</scope>
    <source>
        <strain evidence="12">NRRL Y-17796</strain>
    </source>
</reference>
<dbReference type="Pfam" id="PF00400">
    <property type="entry name" value="WD40"/>
    <property type="match status" value="2"/>
</dbReference>
<dbReference type="InterPro" id="IPR019775">
    <property type="entry name" value="WD40_repeat_CS"/>
</dbReference>
<evidence type="ECO:0000313" key="12">
    <source>
        <dbReference type="Proteomes" id="UP000095023"/>
    </source>
</evidence>
<dbReference type="CDD" id="cd16488">
    <property type="entry name" value="mRING-H2-C3H3C2_Mio-like"/>
    <property type="match status" value="1"/>
</dbReference>
<dbReference type="OrthoDB" id="60955at2759"/>
<dbReference type="PANTHER" id="PTHR46200">
    <property type="entry name" value="GATOR COMPLEX PROTEIN WDR24"/>
    <property type="match status" value="1"/>
</dbReference>
<evidence type="ECO:0000256" key="8">
    <source>
        <dbReference type="PROSITE-ProRule" id="PRU00221"/>
    </source>
</evidence>
<organism evidence="11 12">
    <name type="scientific">Tortispora caseinolytica NRRL Y-17796</name>
    <dbReference type="NCBI Taxonomy" id="767744"/>
    <lineage>
        <taxon>Eukaryota</taxon>
        <taxon>Fungi</taxon>
        <taxon>Dikarya</taxon>
        <taxon>Ascomycota</taxon>
        <taxon>Saccharomycotina</taxon>
        <taxon>Trigonopsidomycetes</taxon>
        <taxon>Trigonopsidales</taxon>
        <taxon>Trigonopsidaceae</taxon>
        <taxon>Tortispora</taxon>
    </lineage>
</organism>
<feature type="compositionally biased region" description="Basic and acidic residues" evidence="9">
    <location>
        <begin position="715"/>
        <end position="740"/>
    </location>
</feature>
<evidence type="ECO:0000256" key="7">
    <source>
        <dbReference type="ARBA" id="ARBA00022833"/>
    </source>
</evidence>
<evidence type="ECO:0000259" key="10">
    <source>
        <dbReference type="Pfam" id="PF17120"/>
    </source>
</evidence>
<dbReference type="Pfam" id="PF17120">
    <property type="entry name" value="zf-RING_16"/>
    <property type="match status" value="1"/>
</dbReference>
<dbReference type="EMBL" id="KV453843">
    <property type="protein sequence ID" value="ODV88603.1"/>
    <property type="molecule type" value="Genomic_DNA"/>
</dbReference>
<dbReference type="SMART" id="SM00320">
    <property type="entry name" value="WD40"/>
    <property type="match status" value="4"/>
</dbReference>
<evidence type="ECO:0000256" key="6">
    <source>
        <dbReference type="ARBA" id="ARBA00022771"/>
    </source>
</evidence>
<dbReference type="GO" id="GO:1904263">
    <property type="term" value="P:positive regulation of TORC1 signaling"/>
    <property type="evidence" value="ECO:0007669"/>
    <property type="project" value="TreeGrafter"/>
</dbReference>
<keyword evidence="2" id="KW-0926">Vacuole</keyword>
<dbReference type="GO" id="GO:0008270">
    <property type="term" value="F:zinc ion binding"/>
    <property type="evidence" value="ECO:0007669"/>
    <property type="project" value="UniProtKB-KW"/>
</dbReference>
<dbReference type="PROSITE" id="PS50082">
    <property type="entry name" value="WD_REPEATS_2"/>
    <property type="match status" value="2"/>
</dbReference>
<feature type="domain" description="WDR59/RTC1-like RING zinc finger" evidence="10">
    <location>
        <begin position="865"/>
        <end position="912"/>
    </location>
</feature>
<feature type="region of interest" description="Disordered" evidence="9">
    <location>
        <begin position="711"/>
        <end position="740"/>
    </location>
</feature>
<evidence type="ECO:0000256" key="9">
    <source>
        <dbReference type="SAM" id="MobiDB-lite"/>
    </source>
</evidence>
<protein>
    <recommendedName>
        <fullName evidence="10">WDR59/RTC1-like RING zinc finger domain-containing protein</fullName>
    </recommendedName>
</protein>
<dbReference type="GO" id="GO:0061700">
    <property type="term" value="C:GATOR2 complex"/>
    <property type="evidence" value="ECO:0007669"/>
    <property type="project" value="TreeGrafter"/>
</dbReference>
<accession>A0A1E4TA67</accession>
<feature type="repeat" description="WD" evidence="8">
    <location>
        <begin position="247"/>
        <end position="282"/>
    </location>
</feature>
<evidence type="ECO:0000256" key="5">
    <source>
        <dbReference type="ARBA" id="ARBA00022737"/>
    </source>
</evidence>
<dbReference type="PROSITE" id="PS00678">
    <property type="entry name" value="WD_REPEATS_1"/>
    <property type="match status" value="2"/>
</dbReference>
<keyword evidence="4" id="KW-0479">Metal-binding</keyword>
<keyword evidence="12" id="KW-1185">Reference proteome</keyword>
<feature type="repeat" description="WD" evidence="8">
    <location>
        <begin position="151"/>
        <end position="186"/>
    </location>
</feature>
<dbReference type="AlphaFoldDB" id="A0A1E4TA67"/>
<keyword evidence="6" id="KW-0863">Zinc-finger</keyword>
<evidence type="ECO:0000256" key="3">
    <source>
        <dbReference type="ARBA" id="ARBA00022574"/>
    </source>
</evidence>
<dbReference type="InterPro" id="IPR036322">
    <property type="entry name" value="WD40_repeat_dom_sf"/>
</dbReference>
<dbReference type="InterPro" id="IPR015943">
    <property type="entry name" value="WD40/YVTN_repeat-like_dom_sf"/>
</dbReference>
<evidence type="ECO:0000256" key="4">
    <source>
        <dbReference type="ARBA" id="ARBA00022723"/>
    </source>
</evidence>
<proteinExistence type="predicted"/>
<dbReference type="InterPro" id="IPR037590">
    <property type="entry name" value="WDR24"/>
</dbReference>
<dbReference type="InterPro" id="IPR001680">
    <property type="entry name" value="WD40_rpt"/>
</dbReference>
<name>A0A1E4TA67_9ASCO</name>
<evidence type="ECO:0000256" key="2">
    <source>
        <dbReference type="ARBA" id="ARBA00022554"/>
    </source>
</evidence>
<dbReference type="PANTHER" id="PTHR46200:SF1">
    <property type="entry name" value="GATOR COMPLEX PROTEIN WDR24"/>
    <property type="match status" value="1"/>
</dbReference>
<dbReference type="Gene3D" id="2.130.10.10">
    <property type="entry name" value="YVTN repeat-like/Quinoprotein amine dehydrogenase"/>
    <property type="match status" value="2"/>
</dbReference>
<keyword evidence="3 8" id="KW-0853">WD repeat</keyword>
<evidence type="ECO:0000313" key="11">
    <source>
        <dbReference type="EMBL" id="ODV88603.1"/>
    </source>
</evidence>
<evidence type="ECO:0000256" key="1">
    <source>
        <dbReference type="ARBA" id="ARBA00004116"/>
    </source>
</evidence>
<gene>
    <name evidence="11" type="ORF">CANCADRAFT_3248</name>
</gene>